<dbReference type="InterPro" id="IPR006089">
    <property type="entry name" value="Acyl-CoA_DH_CS"/>
</dbReference>
<dbReference type="InterPro" id="IPR006091">
    <property type="entry name" value="Acyl-CoA_Oxase/DH_mid-dom"/>
</dbReference>
<proteinExistence type="inferred from homology"/>
<accession>A0ABX1F018</accession>
<keyword evidence="5" id="KW-0560">Oxidoreductase</keyword>
<dbReference type="InterPro" id="IPR009075">
    <property type="entry name" value="AcylCo_DH/oxidase_C"/>
</dbReference>
<feature type="compositionally biased region" description="Low complexity" evidence="6">
    <location>
        <begin position="19"/>
        <end position="44"/>
    </location>
</feature>
<dbReference type="Pfam" id="PF02770">
    <property type="entry name" value="Acyl-CoA_dh_M"/>
    <property type="match status" value="1"/>
</dbReference>
<evidence type="ECO:0000256" key="4">
    <source>
        <dbReference type="ARBA" id="ARBA00022827"/>
    </source>
</evidence>
<evidence type="ECO:0000313" key="11">
    <source>
        <dbReference type="Proteomes" id="UP000765160"/>
    </source>
</evidence>
<dbReference type="RefSeq" id="WP_168050209.1">
    <property type="nucleotide sequence ID" value="NZ_JAATJR010000004.1"/>
</dbReference>
<evidence type="ECO:0000259" key="7">
    <source>
        <dbReference type="Pfam" id="PF00441"/>
    </source>
</evidence>
<keyword evidence="11" id="KW-1185">Reference proteome</keyword>
<keyword evidence="4 5" id="KW-0274">FAD</keyword>
<comment type="similarity">
    <text evidence="2 5">Belongs to the acyl-CoA dehydrogenase family.</text>
</comment>
<dbReference type="Gene3D" id="1.20.140.10">
    <property type="entry name" value="Butyryl-CoA Dehydrogenase, subunit A, domain 3"/>
    <property type="match status" value="1"/>
</dbReference>
<evidence type="ECO:0000313" key="10">
    <source>
        <dbReference type="EMBL" id="NKE45681.1"/>
    </source>
</evidence>
<dbReference type="Proteomes" id="UP000765160">
    <property type="component" value="Unassembled WGS sequence"/>
</dbReference>
<feature type="region of interest" description="Disordered" evidence="6">
    <location>
        <begin position="1"/>
        <end position="49"/>
    </location>
</feature>
<dbReference type="Gene3D" id="6.10.250.600">
    <property type="match status" value="1"/>
</dbReference>
<dbReference type="SUPFAM" id="SSF56645">
    <property type="entry name" value="Acyl-CoA dehydrogenase NM domain-like"/>
    <property type="match status" value="1"/>
</dbReference>
<protein>
    <submittedName>
        <fullName evidence="10">DNA alkylation response protein</fullName>
    </submittedName>
</protein>
<dbReference type="Pfam" id="PF00441">
    <property type="entry name" value="Acyl-CoA_dh_1"/>
    <property type="match status" value="1"/>
</dbReference>
<gene>
    <name evidence="10" type="ORF">HB662_12900</name>
</gene>
<keyword evidence="3 5" id="KW-0285">Flavoprotein</keyword>
<comment type="caution">
    <text evidence="10">The sequence shown here is derived from an EMBL/GenBank/DDBJ whole genome shotgun (WGS) entry which is preliminary data.</text>
</comment>
<dbReference type="SUPFAM" id="SSF47203">
    <property type="entry name" value="Acyl-CoA dehydrogenase C-terminal domain-like"/>
    <property type="match status" value="1"/>
</dbReference>
<dbReference type="InterPro" id="IPR009100">
    <property type="entry name" value="AcylCoA_DH/oxidase_NM_dom_sf"/>
</dbReference>
<dbReference type="EMBL" id="JAAVTX010000004">
    <property type="protein sequence ID" value="NKE45681.1"/>
    <property type="molecule type" value="Genomic_DNA"/>
</dbReference>
<dbReference type="InterPro" id="IPR041504">
    <property type="entry name" value="AidB_N"/>
</dbReference>
<dbReference type="InterPro" id="IPR036250">
    <property type="entry name" value="AcylCo_DH-like_C"/>
</dbReference>
<organism evidence="10 11">
    <name type="scientific">Falsiroseomonas frigidaquae</name>
    <dbReference type="NCBI Taxonomy" id="487318"/>
    <lineage>
        <taxon>Bacteria</taxon>
        <taxon>Pseudomonadati</taxon>
        <taxon>Pseudomonadota</taxon>
        <taxon>Alphaproteobacteria</taxon>
        <taxon>Acetobacterales</taxon>
        <taxon>Roseomonadaceae</taxon>
        <taxon>Falsiroseomonas</taxon>
    </lineage>
</organism>
<evidence type="ECO:0000259" key="8">
    <source>
        <dbReference type="Pfam" id="PF02770"/>
    </source>
</evidence>
<feature type="domain" description="Acyl-CoA dehydrogenase/oxidase C-terminal" evidence="7">
    <location>
        <begin position="331"/>
        <end position="485"/>
    </location>
</feature>
<evidence type="ECO:0000256" key="2">
    <source>
        <dbReference type="ARBA" id="ARBA00009347"/>
    </source>
</evidence>
<evidence type="ECO:0000259" key="9">
    <source>
        <dbReference type="Pfam" id="PF18158"/>
    </source>
</evidence>
<name>A0ABX1F018_9PROT</name>
<dbReference type="PANTHER" id="PTHR42707:SF2">
    <property type="entry name" value="ACD11 DEHYDROGENASE"/>
    <property type="match status" value="1"/>
</dbReference>
<dbReference type="Gene3D" id="2.40.110.20">
    <property type="match status" value="1"/>
</dbReference>
<dbReference type="Pfam" id="PF18158">
    <property type="entry name" value="AidB_N"/>
    <property type="match status" value="1"/>
</dbReference>
<reference evidence="10 11" key="1">
    <citation type="submission" date="2020-03" db="EMBL/GenBank/DDBJ databases">
        <title>Roseomonas selenitidurans sp. nov. isolated from soil.</title>
        <authorList>
            <person name="Liu H."/>
        </authorList>
    </citation>
    <scope>NUCLEOTIDE SEQUENCE [LARGE SCALE GENOMIC DNA]</scope>
    <source>
        <strain evidence="10 11">JCM 15073</strain>
    </source>
</reference>
<comment type="cofactor">
    <cofactor evidence="1 5">
        <name>FAD</name>
        <dbReference type="ChEBI" id="CHEBI:57692"/>
    </cofactor>
</comment>
<dbReference type="PROSITE" id="PS00073">
    <property type="entry name" value="ACYL_COA_DH_2"/>
    <property type="match status" value="1"/>
</dbReference>
<dbReference type="InterPro" id="IPR052904">
    <property type="entry name" value="Acyl-CoA_dehydrogenase-like"/>
</dbReference>
<feature type="domain" description="Acyl-CoA oxidase/dehydrogenase middle" evidence="8">
    <location>
        <begin position="216"/>
        <end position="319"/>
    </location>
</feature>
<evidence type="ECO:0000256" key="3">
    <source>
        <dbReference type="ARBA" id="ARBA00022630"/>
    </source>
</evidence>
<feature type="domain" description="Adaptive response protein AidB N-terminal" evidence="9">
    <location>
        <begin position="47"/>
        <end position="210"/>
    </location>
</feature>
<sequence>MNIALPHPPHGSQAAPPHGSQAAPPQGSQAAPPQGSQAAPPQGAEAVPDSRGLNLWRADPALARLAGLYLPADLLAHLAPHLDRLGGLAGGRLDELAATADRNPPVLHSRDRRGADRQHIEYHPAYRAMEQVAFGDYGLAALSHRGGVLGWAAPMPPAAKYLITYLLVQAEFGLCCPVSMTDSLARTLRRFGDPALVARYLPGLTSQDLDALDQGAMFMTEQGAGSDIAATAVMAAPNADGSWALTGDKWFCSNPDAGLAMVLARRQGAEQGAGPGLAGVSLFLLPRVLPDGTENAYRILRLKPKLGTRSMASGEIRLEGATAYLVGDPAAGFRQMADMVNNSRLSNGMRAAGLMRRAVTEALYVAHRRRAFGQRLVDMPLMRRQLAKMLLPMEQARSLMFQTAEALRRSDAGEEGAYPLLRILTPLLKFRACRDARRVTGDAMEVRGGCGYIEEWPDARLLRDAHLGSIWEGTSNIVALDVLRAAKREAALPVLRRHVMALLGNAPALPEAPAALDRAVALAERAQENPALARQAASALYHLTSAAAMAWEAARLEDAGRLELARLVLRHRVLPRDPLAAEDEAVPEGIAAGLLPDPGT</sequence>
<evidence type="ECO:0000256" key="5">
    <source>
        <dbReference type="RuleBase" id="RU362125"/>
    </source>
</evidence>
<evidence type="ECO:0000256" key="6">
    <source>
        <dbReference type="SAM" id="MobiDB-lite"/>
    </source>
</evidence>
<dbReference type="PANTHER" id="PTHR42707">
    <property type="entry name" value="ACYL-COA DEHYDROGENASE"/>
    <property type="match status" value="1"/>
</dbReference>
<evidence type="ECO:0000256" key="1">
    <source>
        <dbReference type="ARBA" id="ARBA00001974"/>
    </source>
</evidence>